<gene>
    <name evidence="2" type="ORF">GCM10020367_40720</name>
</gene>
<dbReference type="PRINTS" id="PR00111">
    <property type="entry name" value="ABHYDROLASE"/>
</dbReference>
<accession>A0ABP6SF30</accession>
<dbReference type="InterPro" id="IPR000073">
    <property type="entry name" value="AB_hydrolase_1"/>
</dbReference>
<dbReference type="Proteomes" id="UP001499990">
    <property type="component" value="Unassembled WGS sequence"/>
</dbReference>
<organism evidence="2 3">
    <name type="scientific">Streptomyces sannanensis</name>
    <dbReference type="NCBI Taxonomy" id="285536"/>
    <lineage>
        <taxon>Bacteria</taxon>
        <taxon>Bacillati</taxon>
        <taxon>Actinomycetota</taxon>
        <taxon>Actinomycetes</taxon>
        <taxon>Kitasatosporales</taxon>
        <taxon>Streptomycetaceae</taxon>
        <taxon>Streptomyces</taxon>
    </lineage>
</organism>
<dbReference type="InterPro" id="IPR000639">
    <property type="entry name" value="Epox_hydrolase-like"/>
</dbReference>
<evidence type="ECO:0000313" key="2">
    <source>
        <dbReference type="EMBL" id="GAA3374934.1"/>
    </source>
</evidence>
<evidence type="ECO:0000259" key="1">
    <source>
        <dbReference type="Pfam" id="PF12697"/>
    </source>
</evidence>
<evidence type="ECO:0000313" key="3">
    <source>
        <dbReference type="Proteomes" id="UP001499990"/>
    </source>
</evidence>
<dbReference type="Gene3D" id="3.40.50.1820">
    <property type="entry name" value="alpha/beta hydrolase"/>
    <property type="match status" value="1"/>
</dbReference>
<keyword evidence="2" id="KW-0378">Hydrolase</keyword>
<name>A0ABP6SF30_9ACTN</name>
<keyword evidence="3" id="KW-1185">Reference proteome</keyword>
<dbReference type="Pfam" id="PF12697">
    <property type="entry name" value="Abhydrolase_6"/>
    <property type="match status" value="1"/>
</dbReference>
<dbReference type="PANTHER" id="PTHR46438:SF11">
    <property type="entry name" value="LIPASE-RELATED"/>
    <property type="match status" value="1"/>
</dbReference>
<feature type="domain" description="AB hydrolase-1" evidence="1">
    <location>
        <begin position="76"/>
        <end position="307"/>
    </location>
</feature>
<reference evidence="3" key="1">
    <citation type="journal article" date="2019" name="Int. J. Syst. Evol. Microbiol.">
        <title>The Global Catalogue of Microorganisms (GCM) 10K type strain sequencing project: providing services to taxonomists for standard genome sequencing and annotation.</title>
        <authorList>
            <consortium name="The Broad Institute Genomics Platform"/>
            <consortium name="The Broad Institute Genome Sequencing Center for Infectious Disease"/>
            <person name="Wu L."/>
            <person name="Ma J."/>
        </authorList>
    </citation>
    <scope>NUCLEOTIDE SEQUENCE [LARGE SCALE GENOMIC DNA]</scope>
    <source>
        <strain evidence="3">JCM 9651</strain>
    </source>
</reference>
<protein>
    <submittedName>
        <fullName evidence="2">Alpha/beta hydrolase</fullName>
    </submittedName>
</protein>
<sequence>MVGDCRWLTFSNGPAFAEVPLAVETEVSGERQPRDDICTRLIAGSAGIVPYMGHDDVTHLHGMHVVHSGPRQAPPLVLIHGSGFSGGSWSPVVPALADQYHVIRVDLPGHGQSSPAPSYDVPEQACRLAAVLDELGLRPVTVVGHSSGGYIATALAEQRPDLVGSLALISSGPSPDALLPQSVLLRMLIGPPLGPLLWSIRSDAMLRRGVTAVCNRPVDVPDDLVAEVRGIGYRTFRTVLRRNAAYIAERSVPDRLTALDVPVLVIFGAADRRWDPSSAHQYDTVPNARVEQLPDVGHLPMFEAPETTSKLLLAFAAAGL</sequence>
<dbReference type="PANTHER" id="PTHR46438">
    <property type="entry name" value="ALPHA/BETA-HYDROLASES SUPERFAMILY PROTEIN"/>
    <property type="match status" value="1"/>
</dbReference>
<dbReference type="GO" id="GO:0016787">
    <property type="term" value="F:hydrolase activity"/>
    <property type="evidence" value="ECO:0007669"/>
    <property type="project" value="UniProtKB-KW"/>
</dbReference>
<dbReference type="PRINTS" id="PR00412">
    <property type="entry name" value="EPOXHYDRLASE"/>
</dbReference>
<comment type="caution">
    <text evidence="2">The sequence shown here is derived from an EMBL/GenBank/DDBJ whole genome shotgun (WGS) entry which is preliminary data.</text>
</comment>
<dbReference type="SUPFAM" id="SSF53474">
    <property type="entry name" value="alpha/beta-Hydrolases"/>
    <property type="match status" value="1"/>
</dbReference>
<proteinExistence type="predicted"/>
<dbReference type="InterPro" id="IPR029058">
    <property type="entry name" value="AB_hydrolase_fold"/>
</dbReference>
<dbReference type="EMBL" id="BAAAYL010000001">
    <property type="protein sequence ID" value="GAA3374934.1"/>
    <property type="molecule type" value="Genomic_DNA"/>
</dbReference>